<dbReference type="OrthoDB" id="796197at2"/>
<evidence type="ECO:0008006" key="4">
    <source>
        <dbReference type="Google" id="ProtNLM"/>
    </source>
</evidence>
<organism evidence="2 3">
    <name type="scientific">Daejeonella rubra</name>
    <dbReference type="NCBI Taxonomy" id="990371"/>
    <lineage>
        <taxon>Bacteria</taxon>
        <taxon>Pseudomonadati</taxon>
        <taxon>Bacteroidota</taxon>
        <taxon>Sphingobacteriia</taxon>
        <taxon>Sphingobacteriales</taxon>
        <taxon>Sphingobacteriaceae</taxon>
        <taxon>Daejeonella</taxon>
    </lineage>
</organism>
<keyword evidence="1" id="KW-0812">Transmembrane</keyword>
<keyword evidence="1" id="KW-0472">Membrane</keyword>
<protein>
    <recommendedName>
        <fullName evidence="4">Zinc-finger</fullName>
    </recommendedName>
</protein>
<name>A0A1G9Q7J4_9SPHI</name>
<evidence type="ECO:0000313" key="3">
    <source>
        <dbReference type="Proteomes" id="UP000199226"/>
    </source>
</evidence>
<dbReference type="RefSeq" id="WP_090701540.1">
    <property type="nucleotide sequence ID" value="NZ_FNHH01000005.1"/>
</dbReference>
<dbReference type="EMBL" id="FNHH01000005">
    <property type="protein sequence ID" value="SDM06447.1"/>
    <property type="molecule type" value="Genomic_DNA"/>
</dbReference>
<dbReference type="Proteomes" id="UP000199226">
    <property type="component" value="Unassembled WGS sequence"/>
</dbReference>
<evidence type="ECO:0000256" key="1">
    <source>
        <dbReference type="SAM" id="Phobius"/>
    </source>
</evidence>
<proteinExistence type="predicted"/>
<reference evidence="3" key="1">
    <citation type="submission" date="2016-10" db="EMBL/GenBank/DDBJ databases">
        <authorList>
            <person name="Varghese N."/>
            <person name="Submissions S."/>
        </authorList>
    </citation>
    <scope>NUCLEOTIDE SEQUENCE [LARGE SCALE GENOMIC DNA]</scope>
    <source>
        <strain evidence="3">DSM 24536</strain>
    </source>
</reference>
<keyword evidence="1" id="KW-1133">Transmembrane helix</keyword>
<feature type="transmembrane region" description="Helical" evidence="1">
    <location>
        <begin position="85"/>
        <end position="106"/>
    </location>
</feature>
<accession>A0A1G9Q7J4</accession>
<feature type="transmembrane region" description="Helical" evidence="1">
    <location>
        <begin position="131"/>
        <end position="152"/>
    </location>
</feature>
<keyword evidence="3" id="KW-1185">Reference proteome</keyword>
<sequence length="166" mass="19143">MNNLEQRIWDYLDGTGTDQEREFTKQLIGSDSEFRALYEELRSIHLSVSSLDLDEPSMSFSRNVMDKIQLEPVPGSVKSLIDKRVIYGITAFFLITITALLGVLFYQTDWTQQSGLDMPEYKLPEFDTSNYVNSTTINIFFFTDIIIVLYLFDGFLSKRPNSKANH</sequence>
<evidence type="ECO:0000313" key="2">
    <source>
        <dbReference type="EMBL" id="SDM06447.1"/>
    </source>
</evidence>
<gene>
    <name evidence="2" type="ORF">SAMN05421813_105136</name>
</gene>
<dbReference type="STRING" id="990371.SAMN05421813_105136"/>
<dbReference type="AlphaFoldDB" id="A0A1G9Q7J4"/>